<evidence type="ECO:0000313" key="6">
    <source>
        <dbReference type="Proteomes" id="UP000821837"/>
    </source>
</evidence>
<gene>
    <name evidence="5" type="ORF">HPB52_016426</name>
</gene>
<protein>
    <recommendedName>
        <fullName evidence="4">DOP1 N-terminal domain-containing protein</fullName>
    </recommendedName>
</protein>
<keyword evidence="6" id="KW-1185">Reference proteome</keyword>
<dbReference type="VEuPathDB" id="VectorBase:RSAN_044045"/>
<name>A0A9D4PP45_RHISA</name>
<keyword evidence="2" id="KW-0653">Protein transport</keyword>
<comment type="caution">
    <text evidence="5">The sequence shown here is derived from an EMBL/GenBank/DDBJ whole genome shotgun (WGS) entry which is preliminary data.</text>
</comment>
<dbReference type="GO" id="GO:0005829">
    <property type="term" value="C:cytosol"/>
    <property type="evidence" value="ECO:0007669"/>
    <property type="project" value="GOC"/>
</dbReference>
<evidence type="ECO:0000313" key="5">
    <source>
        <dbReference type="EMBL" id="KAH7947870.1"/>
    </source>
</evidence>
<dbReference type="GO" id="GO:0005768">
    <property type="term" value="C:endosome"/>
    <property type="evidence" value="ECO:0007669"/>
    <property type="project" value="TreeGrafter"/>
</dbReference>
<evidence type="ECO:0000259" key="4">
    <source>
        <dbReference type="Pfam" id="PF04118"/>
    </source>
</evidence>
<evidence type="ECO:0000256" key="1">
    <source>
        <dbReference type="ARBA" id="ARBA00022448"/>
    </source>
</evidence>
<dbReference type="GO" id="GO:0015031">
    <property type="term" value="P:protein transport"/>
    <property type="evidence" value="ECO:0007669"/>
    <property type="project" value="UniProtKB-KW"/>
</dbReference>
<keyword evidence="1" id="KW-0813">Transport</keyword>
<accession>A0A9D4PP45</accession>
<evidence type="ECO:0000256" key="3">
    <source>
        <dbReference type="ARBA" id="ARBA00046326"/>
    </source>
</evidence>
<reference evidence="5" key="2">
    <citation type="submission" date="2021-09" db="EMBL/GenBank/DDBJ databases">
        <authorList>
            <person name="Jia N."/>
            <person name="Wang J."/>
            <person name="Shi W."/>
            <person name="Du L."/>
            <person name="Sun Y."/>
            <person name="Zhan W."/>
            <person name="Jiang J."/>
            <person name="Wang Q."/>
            <person name="Zhang B."/>
            <person name="Ji P."/>
            <person name="Sakyi L.B."/>
            <person name="Cui X."/>
            <person name="Yuan T."/>
            <person name="Jiang B."/>
            <person name="Yang W."/>
            <person name="Lam T.T.-Y."/>
            <person name="Chang Q."/>
            <person name="Ding S."/>
            <person name="Wang X."/>
            <person name="Zhu J."/>
            <person name="Ruan X."/>
            <person name="Zhao L."/>
            <person name="Wei J."/>
            <person name="Que T."/>
            <person name="Du C."/>
            <person name="Cheng J."/>
            <person name="Dai P."/>
            <person name="Han X."/>
            <person name="Huang E."/>
            <person name="Gao Y."/>
            <person name="Liu J."/>
            <person name="Shao H."/>
            <person name="Ye R."/>
            <person name="Li L."/>
            <person name="Wei W."/>
            <person name="Wang X."/>
            <person name="Wang C."/>
            <person name="Huo Q."/>
            <person name="Li W."/>
            <person name="Guo W."/>
            <person name="Chen H."/>
            <person name="Chen S."/>
            <person name="Zhou L."/>
            <person name="Zhou L."/>
            <person name="Ni X."/>
            <person name="Tian J."/>
            <person name="Zhou Y."/>
            <person name="Sheng Y."/>
            <person name="Liu T."/>
            <person name="Pan Y."/>
            <person name="Xia L."/>
            <person name="Li J."/>
            <person name="Zhao F."/>
            <person name="Cao W."/>
        </authorList>
    </citation>
    <scope>NUCLEOTIDE SEQUENCE</scope>
    <source>
        <strain evidence="5">Rsan-2018</strain>
        <tissue evidence="5">Larvae</tissue>
    </source>
</reference>
<dbReference type="Pfam" id="PF04118">
    <property type="entry name" value="Dopey_N"/>
    <property type="match status" value="1"/>
</dbReference>
<dbReference type="GO" id="GO:0006895">
    <property type="term" value="P:Golgi to endosome transport"/>
    <property type="evidence" value="ECO:0007669"/>
    <property type="project" value="InterPro"/>
</dbReference>
<dbReference type="PANTHER" id="PTHR14042:SF24">
    <property type="entry name" value="PROTEIN DOPEY-1 HOMOLOG"/>
    <property type="match status" value="1"/>
</dbReference>
<comment type="similarity">
    <text evidence="3">Belongs to the DOP1 family.</text>
</comment>
<dbReference type="InterPro" id="IPR007249">
    <property type="entry name" value="DOP1_N"/>
</dbReference>
<proteinExistence type="inferred from homology"/>
<dbReference type="InterPro" id="IPR040314">
    <property type="entry name" value="DOP1"/>
</dbReference>
<organism evidence="5 6">
    <name type="scientific">Rhipicephalus sanguineus</name>
    <name type="common">Brown dog tick</name>
    <name type="synonym">Ixodes sanguineus</name>
    <dbReference type="NCBI Taxonomy" id="34632"/>
    <lineage>
        <taxon>Eukaryota</taxon>
        <taxon>Metazoa</taxon>
        <taxon>Ecdysozoa</taxon>
        <taxon>Arthropoda</taxon>
        <taxon>Chelicerata</taxon>
        <taxon>Arachnida</taxon>
        <taxon>Acari</taxon>
        <taxon>Parasitiformes</taxon>
        <taxon>Ixodida</taxon>
        <taxon>Ixodoidea</taxon>
        <taxon>Ixodidae</taxon>
        <taxon>Rhipicephalinae</taxon>
        <taxon>Rhipicephalus</taxon>
        <taxon>Rhipicephalus</taxon>
    </lineage>
</organism>
<dbReference type="AlphaFoldDB" id="A0A9D4PP45"/>
<dbReference type="Proteomes" id="UP000821837">
    <property type="component" value="Chromosome 6"/>
</dbReference>
<sequence>MGSVVLEEYELLGDPKYRAYVTAIDKALKSFDNTSEWADLISALGKLNKVISSHLKYQVVPRRLTISKRLAQCMHPALPSGVHLKALESYDLILRAVGPQRLGQELFLYGAGLFPLLAHAAMNVRPALLSLYETHFLPLGERLRPGLMGSSSASCRVWKRVRTTTKAVEKSYFYGSLWKCVLCNPGIRQAAINFIVSHYNRRLSMEDQLYVIGTDIDCMVGIHLQYYCPV</sequence>
<feature type="domain" description="DOP1 N-terminal" evidence="4">
    <location>
        <begin position="14"/>
        <end position="200"/>
    </location>
</feature>
<dbReference type="GO" id="GO:0005802">
    <property type="term" value="C:trans-Golgi network"/>
    <property type="evidence" value="ECO:0007669"/>
    <property type="project" value="TreeGrafter"/>
</dbReference>
<reference evidence="5" key="1">
    <citation type="journal article" date="2020" name="Cell">
        <title>Large-Scale Comparative Analyses of Tick Genomes Elucidate Their Genetic Diversity and Vector Capacities.</title>
        <authorList>
            <consortium name="Tick Genome and Microbiome Consortium (TIGMIC)"/>
            <person name="Jia N."/>
            <person name="Wang J."/>
            <person name="Shi W."/>
            <person name="Du L."/>
            <person name="Sun Y."/>
            <person name="Zhan W."/>
            <person name="Jiang J.F."/>
            <person name="Wang Q."/>
            <person name="Zhang B."/>
            <person name="Ji P."/>
            <person name="Bell-Sakyi L."/>
            <person name="Cui X.M."/>
            <person name="Yuan T.T."/>
            <person name="Jiang B.G."/>
            <person name="Yang W.F."/>
            <person name="Lam T.T."/>
            <person name="Chang Q.C."/>
            <person name="Ding S.J."/>
            <person name="Wang X.J."/>
            <person name="Zhu J.G."/>
            <person name="Ruan X.D."/>
            <person name="Zhao L."/>
            <person name="Wei J.T."/>
            <person name="Ye R.Z."/>
            <person name="Que T.C."/>
            <person name="Du C.H."/>
            <person name="Zhou Y.H."/>
            <person name="Cheng J.X."/>
            <person name="Dai P.F."/>
            <person name="Guo W.B."/>
            <person name="Han X.H."/>
            <person name="Huang E.J."/>
            <person name="Li L.F."/>
            <person name="Wei W."/>
            <person name="Gao Y.C."/>
            <person name="Liu J.Z."/>
            <person name="Shao H.Z."/>
            <person name="Wang X."/>
            <person name="Wang C.C."/>
            <person name="Yang T.C."/>
            <person name="Huo Q.B."/>
            <person name="Li W."/>
            <person name="Chen H.Y."/>
            <person name="Chen S.E."/>
            <person name="Zhou L.G."/>
            <person name="Ni X.B."/>
            <person name="Tian J.H."/>
            <person name="Sheng Y."/>
            <person name="Liu T."/>
            <person name="Pan Y.S."/>
            <person name="Xia L.Y."/>
            <person name="Li J."/>
            <person name="Zhao F."/>
            <person name="Cao W.C."/>
        </authorList>
    </citation>
    <scope>NUCLEOTIDE SEQUENCE</scope>
    <source>
        <strain evidence="5">Rsan-2018</strain>
    </source>
</reference>
<dbReference type="PANTHER" id="PTHR14042">
    <property type="entry name" value="DOPEY-RELATED"/>
    <property type="match status" value="1"/>
</dbReference>
<dbReference type="EMBL" id="JABSTV010001252">
    <property type="protein sequence ID" value="KAH7947870.1"/>
    <property type="molecule type" value="Genomic_DNA"/>
</dbReference>
<evidence type="ECO:0000256" key="2">
    <source>
        <dbReference type="ARBA" id="ARBA00022927"/>
    </source>
</evidence>